<reference evidence="1" key="1">
    <citation type="submission" date="2009-04" db="EMBL/GenBank/DDBJ databases">
        <authorList>
            <person name="Weinstock G."/>
            <person name="Sodergren E."/>
            <person name="Clifton S."/>
            <person name="Fulton L."/>
            <person name="Fulton B."/>
            <person name="Courtney L."/>
            <person name="Fronick C."/>
            <person name="Harrison M."/>
            <person name="Strong C."/>
            <person name="Farmer C."/>
            <person name="Delahaunty K."/>
            <person name="Markovic C."/>
            <person name="Hall O."/>
            <person name="Minx P."/>
            <person name="Tomlinson C."/>
            <person name="Mitreva M."/>
            <person name="Nelson J."/>
            <person name="Hou S."/>
            <person name="Wollam A."/>
            <person name="Pepin K.H."/>
            <person name="Johnson M."/>
            <person name="Bhonagiri V."/>
            <person name="Nash W.E."/>
            <person name="Warren W."/>
            <person name="Chinwalla A."/>
            <person name="Mardis E.R."/>
            <person name="Wilson R.K."/>
        </authorList>
    </citation>
    <scope>NUCLEOTIDE SEQUENCE [LARGE SCALE GENOMIC DNA]</scope>
    <source>
        <strain evidence="1">ATCC 51147</strain>
    </source>
</reference>
<dbReference type="HOGENOM" id="CLU_3311196_0_0_4"/>
<protein>
    <submittedName>
        <fullName evidence="1">Uncharacterized protein</fullName>
    </submittedName>
</protein>
<organism evidence="1 2">
    <name type="scientific">Kingella oralis ATCC 51147</name>
    <dbReference type="NCBI Taxonomy" id="629741"/>
    <lineage>
        <taxon>Bacteria</taxon>
        <taxon>Pseudomonadati</taxon>
        <taxon>Pseudomonadota</taxon>
        <taxon>Betaproteobacteria</taxon>
        <taxon>Neisseriales</taxon>
        <taxon>Neisseriaceae</taxon>
        <taxon>Kingella</taxon>
    </lineage>
</organism>
<name>C4GKE3_9NEIS</name>
<sequence length="39" mass="4368">MITHKVIHIGSLKSFGSKPSPLHFRFQAASGFLQRFQPA</sequence>
<dbReference type="EMBL" id="ACJW02000003">
    <property type="protein sequence ID" value="EEP67202.1"/>
    <property type="molecule type" value="Genomic_DNA"/>
</dbReference>
<dbReference type="AlphaFoldDB" id="C4GKE3"/>
<dbReference type="Proteomes" id="UP000003009">
    <property type="component" value="Unassembled WGS sequence"/>
</dbReference>
<gene>
    <name evidence="1" type="ORF">GCWU000324_01446</name>
</gene>
<comment type="caution">
    <text evidence="1">The sequence shown here is derived from an EMBL/GenBank/DDBJ whole genome shotgun (WGS) entry which is preliminary data.</text>
</comment>
<dbReference type="STRING" id="629741.GCWU000324_01446"/>
<accession>C4GKE3</accession>
<proteinExistence type="predicted"/>
<evidence type="ECO:0000313" key="1">
    <source>
        <dbReference type="EMBL" id="EEP67202.1"/>
    </source>
</evidence>
<keyword evidence="2" id="KW-1185">Reference proteome</keyword>
<evidence type="ECO:0000313" key="2">
    <source>
        <dbReference type="Proteomes" id="UP000003009"/>
    </source>
</evidence>